<reference evidence="15 16" key="1">
    <citation type="journal article" date="2015" name="Sci. Rep.">
        <title>Genome of the facultative scuticociliatosis pathogen Pseudocohnilembus persalinus provides insight into its virulence through horizontal gene transfer.</title>
        <authorList>
            <person name="Xiong J."/>
            <person name="Wang G."/>
            <person name="Cheng J."/>
            <person name="Tian M."/>
            <person name="Pan X."/>
            <person name="Warren A."/>
            <person name="Jiang C."/>
            <person name="Yuan D."/>
            <person name="Miao W."/>
        </authorList>
    </citation>
    <scope>NUCLEOTIDE SEQUENCE [LARGE SCALE GENOMIC DNA]</scope>
    <source>
        <strain evidence="15">36N120E</strain>
    </source>
</reference>
<keyword evidence="6" id="KW-0256">Endoplasmic reticulum</keyword>
<evidence type="ECO:0000256" key="7">
    <source>
        <dbReference type="ARBA" id="ARBA00022989"/>
    </source>
</evidence>
<keyword evidence="11" id="KW-1208">Phospholipid metabolism</keyword>
<evidence type="ECO:0000313" key="15">
    <source>
        <dbReference type="EMBL" id="KRW98809.1"/>
    </source>
</evidence>
<evidence type="ECO:0000256" key="12">
    <source>
        <dbReference type="ARBA" id="ARBA00025707"/>
    </source>
</evidence>
<feature type="transmembrane region" description="Helical" evidence="14">
    <location>
        <begin position="247"/>
        <end position="268"/>
    </location>
</feature>
<evidence type="ECO:0008006" key="17">
    <source>
        <dbReference type="Google" id="ProtNLM"/>
    </source>
</evidence>
<dbReference type="Pfam" id="PF03034">
    <property type="entry name" value="PSS"/>
    <property type="match status" value="1"/>
</dbReference>
<dbReference type="InParanoid" id="A0A0V0Q9A3"/>
<evidence type="ECO:0000256" key="10">
    <source>
        <dbReference type="ARBA" id="ARBA00023209"/>
    </source>
</evidence>
<keyword evidence="5 14" id="KW-0812">Transmembrane</keyword>
<feature type="transmembrane region" description="Helical" evidence="14">
    <location>
        <begin position="344"/>
        <end position="364"/>
    </location>
</feature>
<comment type="subcellular location">
    <subcellularLocation>
        <location evidence="1">Endoplasmic reticulum membrane</location>
        <topology evidence="1">Multi-pass membrane protein</topology>
    </subcellularLocation>
</comment>
<evidence type="ECO:0000256" key="5">
    <source>
        <dbReference type="ARBA" id="ARBA00022692"/>
    </source>
</evidence>
<dbReference type="EMBL" id="LDAU01000229">
    <property type="protein sequence ID" value="KRW98809.1"/>
    <property type="molecule type" value="Genomic_DNA"/>
</dbReference>
<feature type="transmembrane region" description="Helical" evidence="14">
    <location>
        <begin position="95"/>
        <end position="112"/>
    </location>
</feature>
<keyword evidence="3" id="KW-0444">Lipid biosynthesis</keyword>
<dbReference type="OMA" id="LPNFWEC"/>
<dbReference type="InterPro" id="IPR004277">
    <property type="entry name" value="PSS"/>
</dbReference>
<feature type="region of interest" description="Disordered" evidence="13">
    <location>
        <begin position="1"/>
        <end position="21"/>
    </location>
</feature>
<keyword evidence="7 14" id="KW-1133">Transmembrane helix</keyword>
<feature type="transmembrane region" description="Helical" evidence="14">
    <location>
        <begin position="56"/>
        <end position="75"/>
    </location>
</feature>
<gene>
    <name evidence="15" type="ORF">PPERSA_10580</name>
</gene>
<keyword evidence="16" id="KW-1185">Reference proteome</keyword>
<feature type="transmembrane region" description="Helical" evidence="14">
    <location>
        <begin position="124"/>
        <end position="145"/>
    </location>
</feature>
<feature type="transmembrane region" description="Helical" evidence="14">
    <location>
        <begin position="424"/>
        <end position="446"/>
    </location>
</feature>
<feature type="transmembrane region" description="Helical" evidence="14">
    <location>
        <begin position="313"/>
        <end position="332"/>
    </location>
</feature>
<proteinExistence type="predicted"/>
<accession>A0A0V0Q9A3</accession>
<sequence length="449" mass="53147">MSKETNHKKQKTKKQDTNSNGAIMDSYTQTEIIQRDYVPMNILKQFNLESEAFPSFLYRSHTLTGLVGLVLLIEFGIKQYGIDDGPESLRKNGHLGLQFSAIALIIYGMIYLPNTIMQRPHPAFWRLVHAIGLFYLMMVVFANFYSQDDLQRFLKVVVDPNLGQPLPQKTFAEDCRLFTPEKENKFYNISHAVDIFFLAHICGWMFKMIITRDLKLCMIQSIIFEILEITFRHWLPNFWECWWDHIILDLILCNTGGMLIGLLIIKVFKMKQYRWSLRKKDEKKSYLTNFKELFTNINLEDHHWQVFSSAKRFLQVLFFMVLFQMIDLSFFFNKFVLDIKENHGLCVLRTFLMGFLAIPSAREYYEYLTNKNCKRLGPYCWNLIAILVVEAQLFLNNMRRKQFDIPFPWYVKAIWAAIGLTNELSLSSIIIFNINFLIFVFLQFLLKIF</sequence>
<comment type="pathway">
    <text evidence="2">Lipid metabolism.</text>
</comment>
<evidence type="ECO:0000256" key="3">
    <source>
        <dbReference type="ARBA" id="ARBA00022516"/>
    </source>
</evidence>
<evidence type="ECO:0000256" key="2">
    <source>
        <dbReference type="ARBA" id="ARBA00005189"/>
    </source>
</evidence>
<dbReference type="PANTHER" id="PTHR15362:SF7">
    <property type="entry name" value="PHOSPHATIDYLSERINE SYNTHASE 2"/>
    <property type="match status" value="1"/>
</dbReference>
<evidence type="ECO:0000256" key="4">
    <source>
        <dbReference type="ARBA" id="ARBA00022679"/>
    </source>
</evidence>
<comment type="caution">
    <text evidence="15">The sequence shown here is derived from an EMBL/GenBank/DDBJ whole genome shotgun (WGS) entry which is preliminary data.</text>
</comment>
<keyword evidence="4" id="KW-0808">Transferase</keyword>
<protein>
    <recommendedName>
        <fullName evidence="17">Phosphatidyl serine synthase</fullName>
    </recommendedName>
</protein>
<evidence type="ECO:0000256" key="11">
    <source>
        <dbReference type="ARBA" id="ARBA00023264"/>
    </source>
</evidence>
<dbReference type="OrthoDB" id="10265393at2759"/>
<dbReference type="AlphaFoldDB" id="A0A0V0Q9A3"/>
<organism evidence="15 16">
    <name type="scientific">Pseudocohnilembus persalinus</name>
    <name type="common">Ciliate</name>
    <dbReference type="NCBI Taxonomy" id="266149"/>
    <lineage>
        <taxon>Eukaryota</taxon>
        <taxon>Sar</taxon>
        <taxon>Alveolata</taxon>
        <taxon>Ciliophora</taxon>
        <taxon>Intramacronucleata</taxon>
        <taxon>Oligohymenophorea</taxon>
        <taxon>Scuticociliatia</taxon>
        <taxon>Philasterida</taxon>
        <taxon>Pseudocohnilembidae</taxon>
        <taxon>Pseudocohnilembus</taxon>
    </lineage>
</organism>
<evidence type="ECO:0000256" key="6">
    <source>
        <dbReference type="ARBA" id="ARBA00022824"/>
    </source>
</evidence>
<keyword evidence="9 14" id="KW-0472">Membrane</keyword>
<feature type="transmembrane region" description="Helical" evidence="14">
    <location>
        <begin position="376"/>
        <end position="395"/>
    </location>
</feature>
<dbReference type="Proteomes" id="UP000054937">
    <property type="component" value="Unassembled WGS sequence"/>
</dbReference>
<evidence type="ECO:0000313" key="16">
    <source>
        <dbReference type="Proteomes" id="UP000054937"/>
    </source>
</evidence>
<keyword evidence="8" id="KW-0443">Lipid metabolism</keyword>
<dbReference type="GO" id="GO:0005789">
    <property type="term" value="C:endoplasmic reticulum membrane"/>
    <property type="evidence" value="ECO:0007669"/>
    <property type="project" value="UniProtKB-SubCell"/>
</dbReference>
<dbReference type="PANTHER" id="PTHR15362">
    <property type="entry name" value="PHOSPHATIDYLINOSITOL SYNTHASE"/>
    <property type="match status" value="1"/>
</dbReference>
<dbReference type="FunCoup" id="A0A0V0Q9A3">
    <property type="interactions" value="55"/>
</dbReference>
<evidence type="ECO:0000256" key="8">
    <source>
        <dbReference type="ARBA" id="ARBA00023098"/>
    </source>
</evidence>
<evidence type="ECO:0000256" key="1">
    <source>
        <dbReference type="ARBA" id="ARBA00004477"/>
    </source>
</evidence>
<name>A0A0V0Q9A3_PSEPJ</name>
<dbReference type="GO" id="GO:0006659">
    <property type="term" value="P:phosphatidylserine biosynthetic process"/>
    <property type="evidence" value="ECO:0007669"/>
    <property type="project" value="InterPro"/>
</dbReference>
<evidence type="ECO:0000256" key="14">
    <source>
        <dbReference type="SAM" id="Phobius"/>
    </source>
</evidence>
<dbReference type="GO" id="GO:0106245">
    <property type="term" value="F:L-serine-phosphatidylethanolamine phosphatidyltransferase activity"/>
    <property type="evidence" value="ECO:0007669"/>
    <property type="project" value="InterPro"/>
</dbReference>
<evidence type="ECO:0000256" key="9">
    <source>
        <dbReference type="ARBA" id="ARBA00023136"/>
    </source>
</evidence>
<keyword evidence="10" id="KW-0594">Phospholipid biosynthesis</keyword>
<evidence type="ECO:0000256" key="13">
    <source>
        <dbReference type="SAM" id="MobiDB-lite"/>
    </source>
</evidence>
<comment type="pathway">
    <text evidence="12">Phospholipid metabolism.</text>
</comment>